<evidence type="ECO:0000313" key="3">
    <source>
        <dbReference type="Proteomes" id="UP000037043"/>
    </source>
</evidence>
<sequence length="127" mass="14554">MTNIVVQYVLVVVLIAGLSYLVYLIKDKGISVKEDYFGITYMLLKSLNDIEATPEKVKKIIRAISEEVQFIELNYKNEDNTLKEEKALILAKEALEALEFENNIDDESIRYIIRLCAAAMPPTHEEK</sequence>
<proteinExistence type="predicted"/>
<evidence type="ECO:0000256" key="1">
    <source>
        <dbReference type="SAM" id="Phobius"/>
    </source>
</evidence>
<protein>
    <submittedName>
        <fullName evidence="2">Uncharacterized protein</fullName>
    </submittedName>
</protein>
<feature type="transmembrane region" description="Helical" evidence="1">
    <location>
        <begin position="6"/>
        <end position="25"/>
    </location>
</feature>
<keyword evidence="1" id="KW-0812">Transmembrane</keyword>
<dbReference type="AlphaFoldDB" id="A0A0L6ZBU8"/>
<gene>
    <name evidence="2" type="ORF">CLHOM_10290</name>
</gene>
<dbReference type="PATRIC" id="fig|1121318.3.peg.1037"/>
<keyword evidence="1" id="KW-0472">Membrane</keyword>
<dbReference type="RefSeq" id="WP_052220612.1">
    <property type="nucleotide sequence ID" value="NZ_LHUR01000013.1"/>
</dbReference>
<comment type="caution">
    <text evidence="2">The sequence shown here is derived from an EMBL/GenBank/DDBJ whole genome shotgun (WGS) entry which is preliminary data.</text>
</comment>
<name>A0A0L6ZBU8_9CLOT</name>
<keyword evidence="1" id="KW-1133">Transmembrane helix</keyword>
<dbReference type="EMBL" id="LHUR01000013">
    <property type="protein sequence ID" value="KOA20441.1"/>
    <property type="molecule type" value="Genomic_DNA"/>
</dbReference>
<keyword evidence="3" id="KW-1185">Reference proteome</keyword>
<organism evidence="2 3">
    <name type="scientific">Clostridium homopropionicum DSM 5847</name>
    <dbReference type="NCBI Taxonomy" id="1121318"/>
    <lineage>
        <taxon>Bacteria</taxon>
        <taxon>Bacillati</taxon>
        <taxon>Bacillota</taxon>
        <taxon>Clostridia</taxon>
        <taxon>Eubacteriales</taxon>
        <taxon>Clostridiaceae</taxon>
        <taxon>Clostridium</taxon>
    </lineage>
</organism>
<evidence type="ECO:0000313" key="2">
    <source>
        <dbReference type="EMBL" id="KOA20441.1"/>
    </source>
</evidence>
<reference evidence="3" key="1">
    <citation type="submission" date="2015-08" db="EMBL/GenBank/DDBJ databases">
        <title>Genome sequence of the strict anaerobe Clostridium homopropionicum LuHBu1 (DSM 5847T).</title>
        <authorList>
            <person name="Poehlein A."/>
            <person name="Beck M."/>
            <person name="Schiel-Bengelsdorf B."/>
            <person name="Bengelsdorf F.R."/>
            <person name="Daniel R."/>
            <person name="Duerre P."/>
        </authorList>
    </citation>
    <scope>NUCLEOTIDE SEQUENCE [LARGE SCALE GENOMIC DNA]</scope>
    <source>
        <strain evidence="3">DSM 5847</strain>
    </source>
</reference>
<accession>A0A0L6ZBU8</accession>
<dbReference type="STRING" id="36844.SAMN04488501_10834"/>
<dbReference type="Proteomes" id="UP000037043">
    <property type="component" value="Unassembled WGS sequence"/>
</dbReference>